<keyword evidence="3" id="KW-1185">Reference proteome</keyword>
<name>C0GEL2_DETAL</name>
<accession>C0GEL2</accession>
<comment type="caution">
    <text evidence="2">The sequence shown here is derived from an EMBL/GenBank/DDBJ whole genome shotgun (WGS) entry which is preliminary data.</text>
</comment>
<gene>
    <name evidence="2" type="ORF">DealDRAFT_0921</name>
</gene>
<proteinExistence type="predicted"/>
<feature type="transmembrane region" description="Helical" evidence="1">
    <location>
        <begin position="6"/>
        <end position="31"/>
    </location>
</feature>
<dbReference type="Proteomes" id="UP000006443">
    <property type="component" value="Unassembled WGS sequence"/>
</dbReference>
<evidence type="ECO:0000313" key="2">
    <source>
        <dbReference type="EMBL" id="EEG78044.1"/>
    </source>
</evidence>
<organism evidence="2 3">
    <name type="scientific">Dethiobacter alkaliphilus AHT 1</name>
    <dbReference type="NCBI Taxonomy" id="555088"/>
    <lineage>
        <taxon>Bacteria</taxon>
        <taxon>Bacillati</taxon>
        <taxon>Bacillota</taxon>
        <taxon>Dethiobacteria</taxon>
        <taxon>Dethiobacterales</taxon>
        <taxon>Dethiobacteraceae</taxon>
        <taxon>Dethiobacter</taxon>
    </lineage>
</organism>
<evidence type="ECO:0000313" key="3">
    <source>
        <dbReference type="Proteomes" id="UP000006443"/>
    </source>
</evidence>
<evidence type="ECO:0000256" key="1">
    <source>
        <dbReference type="SAM" id="Phobius"/>
    </source>
</evidence>
<dbReference type="RefSeq" id="WP_008515311.1">
    <property type="nucleotide sequence ID" value="NZ_ACJM01000004.1"/>
</dbReference>
<protein>
    <submittedName>
        <fullName evidence="2">Uncharacterized protein</fullName>
    </submittedName>
</protein>
<keyword evidence="1" id="KW-0812">Transmembrane</keyword>
<dbReference type="STRING" id="555088.DealDRAFT_0921"/>
<feature type="transmembrane region" description="Helical" evidence="1">
    <location>
        <begin position="85"/>
        <end position="108"/>
    </location>
</feature>
<dbReference type="EMBL" id="ACJM01000004">
    <property type="protein sequence ID" value="EEG78044.1"/>
    <property type="molecule type" value="Genomic_DNA"/>
</dbReference>
<dbReference type="AlphaFoldDB" id="C0GEL2"/>
<feature type="transmembrane region" description="Helical" evidence="1">
    <location>
        <begin position="128"/>
        <end position="148"/>
    </location>
</feature>
<feature type="transmembrane region" description="Helical" evidence="1">
    <location>
        <begin position="59"/>
        <end position="78"/>
    </location>
</feature>
<keyword evidence="1" id="KW-0472">Membrane</keyword>
<reference evidence="2 3" key="1">
    <citation type="submission" date="2009-02" db="EMBL/GenBank/DDBJ databases">
        <title>Sequencing of the draft genome and assembly of Dethiobacter alkaliphilus AHT 1.</title>
        <authorList>
            <consortium name="US DOE Joint Genome Institute (JGI-PGF)"/>
            <person name="Lucas S."/>
            <person name="Copeland A."/>
            <person name="Lapidus A."/>
            <person name="Glavina del Rio T."/>
            <person name="Dalin E."/>
            <person name="Tice H."/>
            <person name="Bruce D."/>
            <person name="Goodwin L."/>
            <person name="Pitluck S."/>
            <person name="Larimer F."/>
            <person name="Land M.L."/>
            <person name="Hauser L."/>
            <person name="Muyzer G."/>
        </authorList>
    </citation>
    <scope>NUCLEOTIDE SEQUENCE [LARGE SCALE GENOMIC DNA]</scope>
    <source>
        <strain evidence="2 3">AHT 1</strain>
    </source>
</reference>
<sequence length="163" mass="17931">MQETIPLIALIFHSFPEAVAMALAGLIIIGVRPQFGKVLIYGALSALSSYFLRQLGLDFLILLLTLSGLNVIFLFFLFRLSVVKAVSAVIVATFLLLVFEGLMLSIILQNTPLTVEMIMAPENAVLRVLVALPQINLLAATAYIAYLLRGMQSDSYSSIRTYY</sequence>
<keyword evidence="1" id="KW-1133">Transmembrane helix</keyword>